<evidence type="ECO:0000256" key="1">
    <source>
        <dbReference type="SAM" id="Phobius"/>
    </source>
</evidence>
<evidence type="ECO:0000313" key="2">
    <source>
        <dbReference type="EMBL" id="PWV77595.1"/>
    </source>
</evidence>
<organism evidence="2 3">
    <name type="scientific">Nocardia neocaledoniensis</name>
    <dbReference type="NCBI Taxonomy" id="236511"/>
    <lineage>
        <taxon>Bacteria</taxon>
        <taxon>Bacillati</taxon>
        <taxon>Actinomycetota</taxon>
        <taxon>Actinomycetes</taxon>
        <taxon>Mycobacteriales</taxon>
        <taxon>Nocardiaceae</taxon>
        <taxon>Nocardia</taxon>
    </lineage>
</organism>
<accession>A0A317NR62</accession>
<sequence length="70" mass="7191">MADQTAPGTRRRPAFSLLVTGLLALAVSVWALLGGPTPGDGGILPIGWGVVLAAIVVGLLLTFAPSRKRR</sequence>
<keyword evidence="3" id="KW-1185">Reference proteome</keyword>
<feature type="transmembrane region" description="Helical" evidence="1">
    <location>
        <begin position="14"/>
        <end position="33"/>
    </location>
</feature>
<dbReference type="EMBL" id="QGTL01000003">
    <property type="protein sequence ID" value="PWV77595.1"/>
    <property type="molecule type" value="Genomic_DNA"/>
</dbReference>
<keyword evidence="1" id="KW-1133">Transmembrane helix</keyword>
<feature type="transmembrane region" description="Helical" evidence="1">
    <location>
        <begin position="45"/>
        <end position="64"/>
    </location>
</feature>
<gene>
    <name evidence="2" type="ORF">DFR69_103194</name>
</gene>
<dbReference type="RefSeq" id="WP_110037074.1">
    <property type="nucleotide sequence ID" value="NZ_QGTL01000003.1"/>
</dbReference>
<dbReference type="Proteomes" id="UP000246410">
    <property type="component" value="Unassembled WGS sequence"/>
</dbReference>
<name>A0A317NR62_9NOCA</name>
<dbReference type="AlphaFoldDB" id="A0A317NR62"/>
<comment type="caution">
    <text evidence="2">The sequence shown here is derived from an EMBL/GenBank/DDBJ whole genome shotgun (WGS) entry which is preliminary data.</text>
</comment>
<proteinExistence type="predicted"/>
<evidence type="ECO:0000313" key="3">
    <source>
        <dbReference type="Proteomes" id="UP000246410"/>
    </source>
</evidence>
<keyword evidence="1" id="KW-0812">Transmembrane</keyword>
<reference evidence="2 3" key="1">
    <citation type="submission" date="2018-05" db="EMBL/GenBank/DDBJ databases">
        <title>Genomic Encyclopedia of Type Strains, Phase IV (KMG-IV): sequencing the most valuable type-strain genomes for metagenomic binning, comparative biology and taxonomic classification.</title>
        <authorList>
            <person name="Goeker M."/>
        </authorList>
    </citation>
    <scope>NUCLEOTIDE SEQUENCE [LARGE SCALE GENOMIC DNA]</scope>
    <source>
        <strain evidence="2 3">DSM 44717</strain>
    </source>
</reference>
<protein>
    <submittedName>
        <fullName evidence="2">Uncharacterized protein</fullName>
    </submittedName>
</protein>
<keyword evidence="1" id="KW-0472">Membrane</keyword>